<reference evidence="2 3" key="1">
    <citation type="submission" date="2019-05" db="EMBL/GenBank/DDBJ databases">
        <title>Another draft genome of Portunus trituberculatus and its Hox gene families provides insights of decapod evolution.</title>
        <authorList>
            <person name="Jeong J.-H."/>
            <person name="Song I."/>
            <person name="Kim S."/>
            <person name="Choi T."/>
            <person name="Kim D."/>
            <person name="Ryu S."/>
            <person name="Kim W."/>
        </authorList>
    </citation>
    <scope>NUCLEOTIDE SEQUENCE [LARGE SCALE GENOMIC DNA]</scope>
    <source>
        <tissue evidence="2">Muscle</tissue>
    </source>
</reference>
<evidence type="ECO:0000313" key="3">
    <source>
        <dbReference type="Proteomes" id="UP000324222"/>
    </source>
</evidence>
<gene>
    <name evidence="2" type="ORF">E2C01_023013</name>
</gene>
<keyword evidence="3" id="KW-1185">Reference proteome</keyword>
<feature type="compositionally biased region" description="Polar residues" evidence="1">
    <location>
        <begin position="32"/>
        <end position="61"/>
    </location>
</feature>
<feature type="region of interest" description="Disordered" evidence="1">
    <location>
        <begin position="32"/>
        <end position="71"/>
    </location>
</feature>
<name>A0A5B7EAF1_PORTR</name>
<evidence type="ECO:0000313" key="2">
    <source>
        <dbReference type="EMBL" id="MPC29764.1"/>
    </source>
</evidence>
<dbReference type="EMBL" id="VSRR010002131">
    <property type="protein sequence ID" value="MPC29764.1"/>
    <property type="molecule type" value="Genomic_DNA"/>
</dbReference>
<evidence type="ECO:0000256" key="1">
    <source>
        <dbReference type="SAM" id="MobiDB-lite"/>
    </source>
</evidence>
<dbReference type="AlphaFoldDB" id="A0A5B7EAF1"/>
<accession>A0A5B7EAF1</accession>
<comment type="caution">
    <text evidence="2">The sequence shown here is derived from an EMBL/GenBank/DDBJ whole genome shotgun (WGS) entry which is preliminary data.</text>
</comment>
<protein>
    <submittedName>
        <fullName evidence="2">Uncharacterized protein</fullName>
    </submittedName>
</protein>
<feature type="region of interest" description="Disordered" evidence="1">
    <location>
        <begin position="92"/>
        <end position="120"/>
    </location>
</feature>
<feature type="compositionally biased region" description="Basic residues" evidence="1">
    <location>
        <begin position="92"/>
        <end position="106"/>
    </location>
</feature>
<sequence length="143" mass="16117">MEVGLTISLSLKQPLPHPGRAYLKATVLPQQLHKTQGTRQSPLSNHQKLPLANNKTQNPRTPTHHHDKTTKSTYTNTSLRQNHQVHLHQHITKTLHPTTKHTRSRSLPKPSKNAYPKGSTSTRVVCCSVEKGKEKYITESEAK</sequence>
<proteinExistence type="predicted"/>
<organism evidence="2 3">
    <name type="scientific">Portunus trituberculatus</name>
    <name type="common">Swimming crab</name>
    <name type="synonym">Neptunus trituberculatus</name>
    <dbReference type="NCBI Taxonomy" id="210409"/>
    <lineage>
        <taxon>Eukaryota</taxon>
        <taxon>Metazoa</taxon>
        <taxon>Ecdysozoa</taxon>
        <taxon>Arthropoda</taxon>
        <taxon>Crustacea</taxon>
        <taxon>Multicrustacea</taxon>
        <taxon>Malacostraca</taxon>
        <taxon>Eumalacostraca</taxon>
        <taxon>Eucarida</taxon>
        <taxon>Decapoda</taxon>
        <taxon>Pleocyemata</taxon>
        <taxon>Brachyura</taxon>
        <taxon>Eubrachyura</taxon>
        <taxon>Portunoidea</taxon>
        <taxon>Portunidae</taxon>
        <taxon>Portuninae</taxon>
        <taxon>Portunus</taxon>
    </lineage>
</organism>
<dbReference type="Proteomes" id="UP000324222">
    <property type="component" value="Unassembled WGS sequence"/>
</dbReference>